<dbReference type="Proteomes" id="UP000051813">
    <property type="component" value="Unassembled WGS sequence"/>
</dbReference>
<feature type="domain" description="NAD(P)-binding" evidence="1">
    <location>
        <begin position="7"/>
        <end position="194"/>
    </location>
</feature>
<comment type="caution">
    <text evidence="2">The sequence shown here is derived from an EMBL/GenBank/DDBJ whole genome shotgun (WGS) entry which is preliminary data.</text>
</comment>
<dbReference type="Gene3D" id="3.40.50.720">
    <property type="entry name" value="NAD(P)-binding Rossmann-like Domain"/>
    <property type="match status" value="1"/>
</dbReference>
<dbReference type="SUPFAM" id="SSF51735">
    <property type="entry name" value="NAD(P)-binding Rossmann-fold domains"/>
    <property type="match status" value="1"/>
</dbReference>
<dbReference type="InterPro" id="IPR036291">
    <property type="entry name" value="NAD(P)-bd_dom_sf"/>
</dbReference>
<organism evidence="2 3">
    <name type="scientific">Lapidilactobacillus dextrinicus DSM 20335</name>
    <dbReference type="NCBI Taxonomy" id="1423738"/>
    <lineage>
        <taxon>Bacteria</taxon>
        <taxon>Bacillati</taxon>
        <taxon>Bacillota</taxon>
        <taxon>Bacilli</taxon>
        <taxon>Lactobacillales</taxon>
        <taxon>Lactobacillaceae</taxon>
        <taxon>Lapidilactobacillus</taxon>
    </lineage>
</organism>
<name>A0A0R2BIR9_9LACO</name>
<proteinExistence type="predicted"/>
<dbReference type="PANTHER" id="PTHR15020">
    <property type="entry name" value="FLAVIN REDUCTASE-RELATED"/>
    <property type="match status" value="1"/>
</dbReference>
<dbReference type="PATRIC" id="fig|1423738.3.peg.1419"/>
<keyword evidence="3" id="KW-1185">Reference proteome</keyword>
<evidence type="ECO:0000259" key="1">
    <source>
        <dbReference type="Pfam" id="PF13460"/>
    </source>
</evidence>
<dbReference type="EMBL" id="AYYK01000004">
    <property type="protein sequence ID" value="KRM79233.1"/>
    <property type="molecule type" value="Genomic_DNA"/>
</dbReference>
<dbReference type="InterPro" id="IPR016040">
    <property type="entry name" value="NAD(P)-bd_dom"/>
</dbReference>
<dbReference type="AlphaFoldDB" id="A0A0R2BIR9"/>
<accession>A0A0R2BIR9</accession>
<protein>
    <submittedName>
        <fullName evidence="2">Nucleoside-diphosphate-sugar epimerase</fullName>
    </submittedName>
</protein>
<dbReference type="PANTHER" id="PTHR15020:SF50">
    <property type="entry name" value="UPF0659 PROTEIN YMR090W"/>
    <property type="match status" value="1"/>
</dbReference>
<dbReference type="OrthoDB" id="9785372at2"/>
<dbReference type="Pfam" id="PF13460">
    <property type="entry name" value="NAD_binding_10"/>
    <property type="match status" value="1"/>
</dbReference>
<evidence type="ECO:0000313" key="3">
    <source>
        <dbReference type="Proteomes" id="UP000051813"/>
    </source>
</evidence>
<gene>
    <name evidence="2" type="ORF">FC84_GL001404</name>
</gene>
<reference evidence="2 3" key="1">
    <citation type="journal article" date="2015" name="Genome Announc.">
        <title>Expanding the biotechnology potential of lactobacilli through comparative genomics of 213 strains and associated genera.</title>
        <authorList>
            <person name="Sun Z."/>
            <person name="Harris H.M."/>
            <person name="McCann A."/>
            <person name="Guo C."/>
            <person name="Argimon S."/>
            <person name="Zhang W."/>
            <person name="Yang X."/>
            <person name="Jeffery I.B."/>
            <person name="Cooney J.C."/>
            <person name="Kagawa T.F."/>
            <person name="Liu W."/>
            <person name="Song Y."/>
            <person name="Salvetti E."/>
            <person name="Wrobel A."/>
            <person name="Rasinkangas P."/>
            <person name="Parkhill J."/>
            <person name="Rea M.C."/>
            <person name="O'Sullivan O."/>
            <person name="Ritari J."/>
            <person name="Douillard F.P."/>
            <person name="Paul Ross R."/>
            <person name="Yang R."/>
            <person name="Briner A.E."/>
            <person name="Felis G.E."/>
            <person name="de Vos W.M."/>
            <person name="Barrangou R."/>
            <person name="Klaenhammer T.R."/>
            <person name="Caufield P.W."/>
            <person name="Cui Y."/>
            <person name="Zhang H."/>
            <person name="O'Toole P.W."/>
        </authorList>
    </citation>
    <scope>NUCLEOTIDE SEQUENCE [LARGE SCALE GENOMIC DNA]</scope>
    <source>
        <strain evidence="2 3">DSM 20335</strain>
    </source>
</reference>
<dbReference type="STRING" id="1423738.FC84_GL001404"/>
<evidence type="ECO:0000313" key="2">
    <source>
        <dbReference type="EMBL" id="KRM79233.1"/>
    </source>
</evidence>
<dbReference type="RefSeq" id="WP_057755053.1">
    <property type="nucleotide sequence ID" value="NZ_AYYK01000004.1"/>
</dbReference>
<sequence length="215" mass="22893">MKILIIGAHGHVGQLTTKLLADQGNQVYGSIRDTAQNDEIKTLGGIPVTYDLLGSVADMTKTVADIKPDAIVFTAGSGGHGGQSGTLNIDLDGAVKTMEAAQQAAVKRFIMVSAFGTGDREFWANSSIRGYYVAKYYADQWLQLRTNLQYTILRPGTLTNDEPTGEIDLSGATTGDLTVTRADVAAVIAAVLDNSQTIGEIYTFVNGDEPIDEAF</sequence>